<name>A0A2P2NBR5_RHIMU</name>
<organism evidence="1">
    <name type="scientific">Rhizophora mucronata</name>
    <name type="common">Asiatic mangrove</name>
    <dbReference type="NCBI Taxonomy" id="61149"/>
    <lineage>
        <taxon>Eukaryota</taxon>
        <taxon>Viridiplantae</taxon>
        <taxon>Streptophyta</taxon>
        <taxon>Embryophyta</taxon>
        <taxon>Tracheophyta</taxon>
        <taxon>Spermatophyta</taxon>
        <taxon>Magnoliopsida</taxon>
        <taxon>eudicotyledons</taxon>
        <taxon>Gunneridae</taxon>
        <taxon>Pentapetalae</taxon>
        <taxon>rosids</taxon>
        <taxon>fabids</taxon>
        <taxon>Malpighiales</taxon>
        <taxon>Rhizophoraceae</taxon>
        <taxon>Rhizophora</taxon>
    </lineage>
</organism>
<sequence length="29" mass="3267">MKGGGIVCTDMLCFCNEFTSLIYAIHENR</sequence>
<proteinExistence type="predicted"/>
<evidence type="ECO:0000313" key="1">
    <source>
        <dbReference type="EMBL" id="MBX39902.1"/>
    </source>
</evidence>
<dbReference type="EMBL" id="GGEC01059418">
    <property type="protein sequence ID" value="MBX39902.1"/>
    <property type="molecule type" value="Transcribed_RNA"/>
</dbReference>
<reference evidence="1" key="1">
    <citation type="submission" date="2018-02" db="EMBL/GenBank/DDBJ databases">
        <title>Rhizophora mucronata_Transcriptome.</title>
        <authorList>
            <person name="Meera S.P."/>
            <person name="Sreeshan A."/>
            <person name="Augustine A."/>
        </authorList>
    </citation>
    <scope>NUCLEOTIDE SEQUENCE</scope>
    <source>
        <tissue evidence="1">Leaf</tissue>
    </source>
</reference>
<dbReference type="AlphaFoldDB" id="A0A2P2NBR5"/>
<accession>A0A2P2NBR5</accession>
<protein>
    <submittedName>
        <fullName evidence="1">Uncharacterized protein</fullName>
    </submittedName>
</protein>